<protein>
    <recommendedName>
        <fullName evidence="2">RnfC Barrel sandwich hybrid domain-containing protein</fullName>
    </recommendedName>
</protein>
<dbReference type="AlphaFoldDB" id="A0A160VIX6"/>
<evidence type="ECO:0000313" key="1">
    <source>
        <dbReference type="EMBL" id="CUV10189.1"/>
    </source>
</evidence>
<gene>
    <name evidence="1" type="ORF">MGWOODY_Mmi882</name>
</gene>
<evidence type="ECO:0008006" key="2">
    <source>
        <dbReference type="Google" id="ProtNLM"/>
    </source>
</evidence>
<sequence>MAHAYTPGLKVLQRTTVDKERRLPLKGDVLVAAGKTVAPDDIVARTYLPGNVQMVNIANLLNIDAQDIAEVMLVDIGSEIKEGELLAETKGVFGFFKSSAVSPVDGVLESISDITGQVVLREVPIPVEIDAYMNGKVASVLEEEGVVVTANAVFIQGIFGMGGENRGELRVLVDNREDELTSEMIPGDVKGAVIVGGSFISLEAYKKAISVGAAAVVAGGFNYHDLKDVLGYTLGVAITGSENLGTSLILTEGYGRIPMGNRCFELLQQHNGKFTSVNGSTQIRAGVIRPEIVIPLTADDSKESRSDKDTTSGISAGSLVRVIRAPYFGDIGTVVSLPSELQQMESETMVRVAEVEIEGETLVIPRANLEMVETI</sequence>
<accession>A0A160VIX6</accession>
<dbReference type="EMBL" id="FAXC01000370">
    <property type="protein sequence ID" value="CUV10189.1"/>
    <property type="molecule type" value="Genomic_DNA"/>
</dbReference>
<organism evidence="1">
    <name type="scientific">hydrothermal vent metagenome</name>
    <dbReference type="NCBI Taxonomy" id="652676"/>
    <lineage>
        <taxon>unclassified sequences</taxon>
        <taxon>metagenomes</taxon>
        <taxon>ecological metagenomes</taxon>
    </lineage>
</organism>
<reference evidence="1" key="1">
    <citation type="submission" date="2015-10" db="EMBL/GenBank/DDBJ databases">
        <authorList>
            <person name="Gilbert D.G."/>
        </authorList>
    </citation>
    <scope>NUCLEOTIDE SEQUENCE</scope>
</reference>
<name>A0A160VIX6_9ZZZZ</name>
<proteinExistence type="predicted"/>